<protein>
    <submittedName>
        <fullName evidence="3">Antibiotic biosynthesis monooxygenase</fullName>
    </submittedName>
</protein>
<keyword evidence="4" id="KW-1185">Reference proteome</keyword>
<dbReference type="InterPro" id="IPR011008">
    <property type="entry name" value="Dimeric_a/b-barrel"/>
</dbReference>
<evidence type="ECO:0000259" key="2">
    <source>
        <dbReference type="Pfam" id="PF03992"/>
    </source>
</evidence>
<dbReference type="PANTHER" id="PTHR40057">
    <property type="entry name" value="SLR1162 PROTEIN"/>
    <property type="match status" value="1"/>
</dbReference>
<dbReference type="EMBL" id="CP113089">
    <property type="protein sequence ID" value="WAB81603.1"/>
    <property type="molecule type" value="Genomic_DNA"/>
</dbReference>
<keyword evidence="1" id="KW-1133">Transmembrane helix</keyword>
<evidence type="ECO:0000256" key="1">
    <source>
        <dbReference type="SAM" id="Phobius"/>
    </source>
</evidence>
<dbReference type="Gene3D" id="3.30.70.100">
    <property type="match status" value="1"/>
</dbReference>
<keyword evidence="1" id="KW-0472">Membrane</keyword>
<dbReference type="AlphaFoldDB" id="A0A9E8MLB3"/>
<name>A0A9E8MLB3_9MICO</name>
<dbReference type="Pfam" id="PF03992">
    <property type="entry name" value="ABM"/>
    <property type="match status" value="1"/>
</dbReference>
<feature type="transmembrane region" description="Helical" evidence="1">
    <location>
        <begin position="150"/>
        <end position="172"/>
    </location>
</feature>
<dbReference type="PANTHER" id="PTHR40057:SF1">
    <property type="entry name" value="SLR1162 PROTEIN"/>
    <property type="match status" value="1"/>
</dbReference>
<dbReference type="RefSeq" id="WP_267781377.1">
    <property type="nucleotide sequence ID" value="NZ_CP113089.1"/>
</dbReference>
<dbReference type="SUPFAM" id="SSF54909">
    <property type="entry name" value="Dimeric alpha+beta barrel"/>
    <property type="match status" value="1"/>
</dbReference>
<feature type="domain" description="ABM" evidence="2">
    <location>
        <begin position="5"/>
        <end position="74"/>
    </location>
</feature>
<sequence>MQPSPVTVSITRTVPPERAREFAAWARAGEELMSQSPGYLGSGWVRPDPASEEWHMLFRFVDAESLALWQASSERAWWIGAVSGLAEKAREESRTGIEGWFDEPSTVEVVTAPPTPPRWKQMIAIFLVFYPLSLGANAALTPLIGEWPLALRVLVTVVAVTPVMTYLALPWITRALRPWLTRGLSRGLQAR</sequence>
<organism evidence="3 4">
    <name type="scientific">Microcella daejeonensis</name>
    <dbReference type="NCBI Taxonomy" id="2994971"/>
    <lineage>
        <taxon>Bacteria</taxon>
        <taxon>Bacillati</taxon>
        <taxon>Actinomycetota</taxon>
        <taxon>Actinomycetes</taxon>
        <taxon>Micrococcales</taxon>
        <taxon>Microbacteriaceae</taxon>
        <taxon>Microcella</taxon>
    </lineage>
</organism>
<gene>
    <name evidence="3" type="ORF">OVN18_00840</name>
</gene>
<dbReference type="InterPro" id="IPR007138">
    <property type="entry name" value="ABM_dom"/>
</dbReference>
<accession>A0A9E8MLB3</accession>
<reference evidence="3" key="1">
    <citation type="submission" date="2022-11" db="EMBL/GenBank/DDBJ databases">
        <title>Description of Microcella daejonensis nov. sp, isolated from riverside soil.</title>
        <authorList>
            <person name="Molina K.M."/>
            <person name="Kim S.B."/>
        </authorList>
    </citation>
    <scope>NUCLEOTIDE SEQUENCE</scope>
    <source>
        <strain evidence="3">MMS21-STM12</strain>
    </source>
</reference>
<keyword evidence="1" id="KW-0812">Transmembrane</keyword>
<feature type="transmembrane region" description="Helical" evidence="1">
    <location>
        <begin position="123"/>
        <end position="144"/>
    </location>
</feature>
<proteinExistence type="predicted"/>
<dbReference type="KEGG" id="mdb:OVN18_00840"/>
<dbReference type="Proteomes" id="UP001164706">
    <property type="component" value="Chromosome"/>
</dbReference>
<dbReference type="GO" id="GO:0004497">
    <property type="term" value="F:monooxygenase activity"/>
    <property type="evidence" value="ECO:0007669"/>
    <property type="project" value="UniProtKB-KW"/>
</dbReference>
<keyword evidence="3" id="KW-0503">Monooxygenase</keyword>
<evidence type="ECO:0000313" key="3">
    <source>
        <dbReference type="EMBL" id="WAB81603.1"/>
    </source>
</evidence>
<evidence type="ECO:0000313" key="4">
    <source>
        <dbReference type="Proteomes" id="UP001164706"/>
    </source>
</evidence>
<dbReference type="InterPro" id="IPR038762">
    <property type="entry name" value="ABM_predict"/>
</dbReference>
<keyword evidence="3" id="KW-0560">Oxidoreductase</keyword>